<evidence type="ECO:0000256" key="8">
    <source>
        <dbReference type="ARBA" id="ARBA00023014"/>
    </source>
</evidence>
<name>A0ABY9YAZ9_9GAMM</name>
<dbReference type="Proteomes" id="UP001305421">
    <property type="component" value="Chromosome"/>
</dbReference>
<dbReference type="SMART" id="SM00729">
    <property type="entry name" value="Elp3"/>
    <property type="match status" value="1"/>
</dbReference>
<keyword evidence="9 10" id="KW-0143">Chaperone</keyword>
<keyword evidence="6 10" id="KW-0479">Metal-binding</keyword>
<dbReference type="InterPro" id="IPR007197">
    <property type="entry name" value="rSAM"/>
</dbReference>
<dbReference type="PROSITE" id="PS51918">
    <property type="entry name" value="RADICAL_SAM"/>
    <property type="match status" value="1"/>
</dbReference>
<dbReference type="Gene3D" id="3.20.20.70">
    <property type="entry name" value="Aldolase class I"/>
    <property type="match status" value="1"/>
</dbReference>
<proteinExistence type="inferred from homology"/>
<dbReference type="SFLD" id="SFLDS00029">
    <property type="entry name" value="Radical_SAM"/>
    <property type="match status" value="1"/>
</dbReference>
<evidence type="ECO:0000256" key="1">
    <source>
        <dbReference type="ARBA" id="ARBA00001966"/>
    </source>
</evidence>
<dbReference type="Pfam" id="PF04055">
    <property type="entry name" value="Radical_SAM"/>
    <property type="match status" value="1"/>
</dbReference>
<dbReference type="InterPro" id="IPR058240">
    <property type="entry name" value="rSAM_sf"/>
</dbReference>
<dbReference type="PANTHER" id="PTHR13932">
    <property type="entry name" value="COPROPORPHYRINIGEN III OXIDASE"/>
    <property type="match status" value="1"/>
</dbReference>
<dbReference type="InterPro" id="IPR004559">
    <property type="entry name" value="HemW-like"/>
</dbReference>
<dbReference type="InterPro" id="IPR013785">
    <property type="entry name" value="Aldolase_TIM"/>
</dbReference>
<evidence type="ECO:0000313" key="13">
    <source>
        <dbReference type="Proteomes" id="UP001305421"/>
    </source>
</evidence>
<comment type="subcellular location">
    <subcellularLocation>
        <location evidence="10">Cytoplasm</location>
    </subcellularLocation>
</comment>
<keyword evidence="7 10" id="KW-0408">Iron</keyword>
<evidence type="ECO:0000256" key="7">
    <source>
        <dbReference type="ARBA" id="ARBA00023004"/>
    </source>
</evidence>
<dbReference type="InterPro" id="IPR010723">
    <property type="entry name" value="HemN_C"/>
</dbReference>
<dbReference type="Pfam" id="PF06969">
    <property type="entry name" value="HemN_C"/>
    <property type="match status" value="1"/>
</dbReference>
<accession>A0ABY9YAZ9</accession>
<reference evidence="12 13" key="1">
    <citation type="submission" date="2022-12" db="EMBL/GenBank/DDBJ databases">
        <title>Two new species, Stenotrophomonas aracearum and Stenotrophomonas oahuensis, isolated from Anthurium (Araceae family) in Hawaii.</title>
        <authorList>
            <person name="Chunag S.C."/>
            <person name="Dobhal S."/>
            <person name="Alvarez A."/>
            <person name="Arif M."/>
        </authorList>
    </citation>
    <scope>NUCLEOTIDE SEQUENCE [LARGE SCALE GENOMIC DNA]</scope>
    <source>
        <strain evidence="12 13">A5588</strain>
    </source>
</reference>
<dbReference type="EMBL" id="CP115543">
    <property type="protein sequence ID" value="WNH48032.1"/>
    <property type="molecule type" value="Genomic_DNA"/>
</dbReference>
<evidence type="ECO:0000256" key="9">
    <source>
        <dbReference type="ARBA" id="ARBA00023186"/>
    </source>
</evidence>
<dbReference type="SUPFAM" id="SSF102114">
    <property type="entry name" value="Radical SAM enzymes"/>
    <property type="match status" value="1"/>
</dbReference>
<gene>
    <name evidence="12" type="primary">hemW</name>
    <name evidence="12" type="ORF">PDM28_15310</name>
</gene>
<organism evidence="12 13">
    <name type="scientific">Stenotrophomonas aracearum</name>
    <dbReference type="NCBI Taxonomy" id="3003272"/>
    <lineage>
        <taxon>Bacteria</taxon>
        <taxon>Pseudomonadati</taxon>
        <taxon>Pseudomonadota</taxon>
        <taxon>Gammaproteobacteria</taxon>
        <taxon>Lysobacterales</taxon>
        <taxon>Lysobacteraceae</taxon>
        <taxon>Stenotrophomonas</taxon>
    </lineage>
</organism>
<evidence type="ECO:0000256" key="4">
    <source>
        <dbReference type="ARBA" id="ARBA00022617"/>
    </source>
</evidence>
<keyword evidence="5 10" id="KW-0949">S-adenosyl-L-methionine</keyword>
<evidence type="ECO:0000259" key="11">
    <source>
        <dbReference type="PROSITE" id="PS51918"/>
    </source>
</evidence>
<evidence type="ECO:0000313" key="12">
    <source>
        <dbReference type="EMBL" id="WNH48032.1"/>
    </source>
</evidence>
<comment type="similarity">
    <text evidence="2">Belongs to the anaerobic coproporphyrinogen-III oxidase family. HemW subfamily.</text>
</comment>
<protein>
    <recommendedName>
        <fullName evidence="3 10">Heme chaperone HemW</fullName>
    </recommendedName>
</protein>
<evidence type="ECO:0000256" key="3">
    <source>
        <dbReference type="ARBA" id="ARBA00017228"/>
    </source>
</evidence>
<dbReference type="PANTHER" id="PTHR13932:SF5">
    <property type="entry name" value="RADICAL S-ADENOSYL METHIONINE DOMAIN-CONTAINING PROTEIN 1, MITOCHONDRIAL"/>
    <property type="match status" value="1"/>
</dbReference>
<keyword evidence="10" id="KW-0963">Cytoplasm</keyword>
<comment type="function">
    <text evidence="10">Probably acts as a heme chaperone, transferring heme to an unknown acceptor. Binds one molecule of heme per monomer, possibly covalently. Binds 1 [4Fe-4S] cluster. The cluster is coordinated with 3 cysteines and an exchangeable S-adenosyl-L-methionine.</text>
</comment>
<dbReference type="SFLD" id="SFLDF00562">
    <property type="entry name" value="HemN-like__clustered_with_heat"/>
    <property type="match status" value="1"/>
</dbReference>
<dbReference type="InterPro" id="IPR034505">
    <property type="entry name" value="Coproporphyrinogen-III_oxidase"/>
</dbReference>
<evidence type="ECO:0000256" key="5">
    <source>
        <dbReference type="ARBA" id="ARBA00022691"/>
    </source>
</evidence>
<dbReference type="CDD" id="cd01335">
    <property type="entry name" value="Radical_SAM"/>
    <property type="match status" value="1"/>
</dbReference>
<dbReference type="SFLD" id="SFLDF00288">
    <property type="entry name" value="HemN-like__clustered_with_nucl"/>
    <property type="match status" value="1"/>
</dbReference>
<keyword evidence="13" id="KW-1185">Reference proteome</keyword>
<sequence length="402" mass="45006">MSEEHCNHLPGESCDHDHGVSLVPPPLSLYVHLPWCVRKCPYCDFNSHQGKGELPFEAYIDALVRDLDQDLPLVWGRVVNSVFFGGGTPSLFPPEAIDRFLQAASARLRFAPNLEVTLETNPGTAEHGRFDRYRAAGVNRISFGIQTFNDAALQRLGRIHDSGEAERAVKLAQDAGYDNFNIDLMYALPEQTLAQAEHDLERAFALQPTHLSHYQLTLEPNTVFFARPPQGIPDDDAAWDMQEHCQRLLAEAGYAQYEVSAYARPGRQSQHNLNYWRFGDYLGIGAGAHGKISSGAGQNVLRRWKHKHPQTFMDTAGTAASLGGDEVIDAGRLPFEYMLNLLRLHEGFSLRDFESRTGLERARIAAPVQLAVERGWLTVDGDRVQPTELGRRFTNDVVELFL</sequence>
<keyword evidence="4 10" id="KW-0349">Heme</keyword>
<dbReference type="NCBIfam" id="TIGR00539">
    <property type="entry name" value="hemN_rel"/>
    <property type="match status" value="1"/>
</dbReference>
<keyword evidence="10" id="KW-0004">4Fe-4S</keyword>
<dbReference type="RefSeq" id="WP_311182706.1">
    <property type="nucleotide sequence ID" value="NZ_CP115543.1"/>
</dbReference>
<evidence type="ECO:0000256" key="2">
    <source>
        <dbReference type="ARBA" id="ARBA00006100"/>
    </source>
</evidence>
<comment type="cofactor">
    <cofactor evidence="1">
        <name>[4Fe-4S] cluster</name>
        <dbReference type="ChEBI" id="CHEBI:49883"/>
    </cofactor>
</comment>
<feature type="domain" description="Radical SAM core" evidence="11">
    <location>
        <begin position="21"/>
        <end position="258"/>
    </location>
</feature>
<dbReference type="SFLD" id="SFLDG01065">
    <property type="entry name" value="anaerobic_coproporphyrinogen-I"/>
    <property type="match status" value="1"/>
</dbReference>
<keyword evidence="8 10" id="KW-0411">Iron-sulfur</keyword>
<dbReference type="InterPro" id="IPR006638">
    <property type="entry name" value="Elp3/MiaA/NifB-like_rSAM"/>
</dbReference>
<evidence type="ECO:0000256" key="10">
    <source>
        <dbReference type="RuleBase" id="RU364116"/>
    </source>
</evidence>
<evidence type="ECO:0000256" key="6">
    <source>
        <dbReference type="ARBA" id="ARBA00022723"/>
    </source>
</evidence>
<dbReference type="SFLD" id="SFLDG01082">
    <property type="entry name" value="B12-binding_domain_containing"/>
    <property type="match status" value="1"/>
</dbReference>